<dbReference type="AlphaFoldDB" id="A0AA36IYX1"/>
<evidence type="ECO:0008006" key="3">
    <source>
        <dbReference type="Google" id="ProtNLM"/>
    </source>
</evidence>
<comment type="caution">
    <text evidence="1">The sequence shown here is derived from an EMBL/GenBank/DDBJ whole genome shotgun (WGS) entry which is preliminary data.</text>
</comment>
<dbReference type="EMBL" id="CAUJNA010003235">
    <property type="protein sequence ID" value="CAJ1396543.1"/>
    <property type="molecule type" value="Genomic_DNA"/>
</dbReference>
<dbReference type="Gene3D" id="2.170.16.10">
    <property type="entry name" value="Hedgehog/Intein (Hint) domain"/>
    <property type="match status" value="1"/>
</dbReference>
<keyword evidence="2" id="KW-1185">Reference proteome</keyword>
<reference evidence="1" key="1">
    <citation type="submission" date="2023-08" db="EMBL/GenBank/DDBJ databases">
        <authorList>
            <person name="Chen Y."/>
            <person name="Shah S."/>
            <person name="Dougan E. K."/>
            <person name="Thang M."/>
            <person name="Chan C."/>
        </authorList>
    </citation>
    <scope>NUCLEOTIDE SEQUENCE</scope>
</reference>
<protein>
    <recommendedName>
        <fullName evidence="3">Hint domain-containing protein</fullName>
    </recommendedName>
</protein>
<dbReference type="SUPFAM" id="SSF51294">
    <property type="entry name" value="Hedgehog/intein (Hint) domain"/>
    <property type="match status" value="1"/>
</dbReference>
<dbReference type="Proteomes" id="UP001178507">
    <property type="component" value="Unassembled WGS sequence"/>
</dbReference>
<gene>
    <name evidence="1" type="ORF">EVOR1521_LOCUS20759</name>
</gene>
<accession>A0AA36IYX1</accession>
<sequence>MVVGLEAVAVAVGVGAGAGAGVVGGQESLSQCRQMFSRTLSHMAGKDNLKDGQGHRAQAGAELLRHGWVCTTCPNDKFAMVMPSNKECVMRILDMDIFAKNQQLKSQMEQNLRFALALQPGQADLMKQTIATDLASHKQFFSIMMLFFARALPGSTCEDSPFASETIEEVSARVAAFGCEYKHAARKLEDFGIDGSYLAEEGLSEAELEQDFEVVSRLQRKRLLQHFAKYKPLQKHFIAIGFVASCANFEYAGRGLFTRALSHEEINLAASTMMAYRSAASLLSEPSCPDSKPCHLQLAEISQLAQGSQTGSWEQVSAIDSKDLMPPAKCFLPDYAFRGAEGQLLLSQLLKGGDILRSEDKDTPLVKVSEVVEYEATGAGHDVVKLSTAQGTFAVSASHRVVIPGGSSIPAADLKKGDVVLVGAKEQKLLVVAPQKVKSSIYGIKFEPDLPIQAFPVARFGLLTMGETHADSTSDVLSLCGETEVGVPST</sequence>
<evidence type="ECO:0000313" key="2">
    <source>
        <dbReference type="Proteomes" id="UP001178507"/>
    </source>
</evidence>
<evidence type="ECO:0000313" key="1">
    <source>
        <dbReference type="EMBL" id="CAJ1396543.1"/>
    </source>
</evidence>
<organism evidence="1 2">
    <name type="scientific">Effrenium voratum</name>
    <dbReference type="NCBI Taxonomy" id="2562239"/>
    <lineage>
        <taxon>Eukaryota</taxon>
        <taxon>Sar</taxon>
        <taxon>Alveolata</taxon>
        <taxon>Dinophyceae</taxon>
        <taxon>Suessiales</taxon>
        <taxon>Symbiodiniaceae</taxon>
        <taxon>Effrenium</taxon>
    </lineage>
</organism>
<proteinExistence type="predicted"/>
<dbReference type="InterPro" id="IPR036844">
    <property type="entry name" value="Hint_dom_sf"/>
</dbReference>
<name>A0AA36IYX1_9DINO</name>